<dbReference type="RefSeq" id="WP_271635944.1">
    <property type="nucleotide sequence ID" value="NZ_CP094970.1"/>
</dbReference>
<feature type="transmembrane region" description="Helical" evidence="1">
    <location>
        <begin position="87"/>
        <end position="111"/>
    </location>
</feature>
<evidence type="ECO:0000313" key="2">
    <source>
        <dbReference type="EMBL" id="UYM07001.1"/>
    </source>
</evidence>
<dbReference type="Proteomes" id="UP001164390">
    <property type="component" value="Chromosome"/>
</dbReference>
<protein>
    <submittedName>
        <fullName evidence="2">DUF3180 domain-containing protein</fullName>
    </submittedName>
</protein>
<dbReference type="Pfam" id="PF11377">
    <property type="entry name" value="DUF3180"/>
    <property type="match status" value="1"/>
</dbReference>
<keyword evidence="3" id="KW-1185">Reference proteome</keyword>
<proteinExistence type="predicted"/>
<accession>A0AA46YN07</accession>
<dbReference type="KEGG" id="sgrg:L0C25_07965"/>
<keyword evidence="1" id="KW-0812">Transmembrane</keyword>
<evidence type="ECO:0000256" key="1">
    <source>
        <dbReference type="SAM" id="Phobius"/>
    </source>
</evidence>
<dbReference type="InterPro" id="IPR036259">
    <property type="entry name" value="MFS_trans_sf"/>
</dbReference>
<sequence length="162" mass="17049">MTPNPPRLRRVSAVTLAIVAAIGLVVGRAIRPLFEQFDQSAPTVPWTASIALVFLAAVLGWLAYVTYQSVHKRRERIASDRAVRQLVLAKASAIVGALVAGGYSGFTLSFVDAMETDLGQERVVHAGVTALAGIVVIVAAVLLERACEVPKDDDEATGSPGA</sequence>
<keyword evidence="1" id="KW-0472">Membrane</keyword>
<evidence type="ECO:0000313" key="3">
    <source>
        <dbReference type="Proteomes" id="UP001164390"/>
    </source>
</evidence>
<dbReference type="SUPFAM" id="SSF103473">
    <property type="entry name" value="MFS general substrate transporter"/>
    <property type="match status" value="1"/>
</dbReference>
<dbReference type="AlphaFoldDB" id="A0AA46YN07"/>
<gene>
    <name evidence="2" type="ORF">L0C25_07965</name>
</gene>
<dbReference type="EMBL" id="CP094970">
    <property type="protein sequence ID" value="UYM07001.1"/>
    <property type="molecule type" value="Genomic_DNA"/>
</dbReference>
<name>A0AA46YN07_9ACTN</name>
<dbReference type="InterPro" id="IPR021517">
    <property type="entry name" value="DUF3180"/>
</dbReference>
<reference evidence="2" key="1">
    <citation type="submission" date="2022-01" db="EMBL/GenBank/DDBJ databases">
        <title>Nocardioidaceae gen. sp. A5X3R13.</title>
        <authorList>
            <person name="Lopez Marin M.A."/>
            <person name="Uhlik O."/>
        </authorList>
    </citation>
    <scope>NUCLEOTIDE SEQUENCE</scope>
    <source>
        <strain evidence="2">A5X3R13</strain>
    </source>
</reference>
<keyword evidence="1" id="KW-1133">Transmembrane helix</keyword>
<organism evidence="2 3">
    <name type="scientific">Solicola gregarius</name>
    <dbReference type="NCBI Taxonomy" id="2908642"/>
    <lineage>
        <taxon>Bacteria</taxon>
        <taxon>Bacillati</taxon>
        <taxon>Actinomycetota</taxon>
        <taxon>Actinomycetes</taxon>
        <taxon>Propionibacteriales</taxon>
        <taxon>Nocardioidaceae</taxon>
        <taxon>Solicola</taxon>
    </lineage>
</organism>
<feature type="transmembrane region" description="Helical" evidence="1">
    <location>
        <begin position="43"/>
        <end position="67"/>
    </location>
</feature>
<feature type="transmembrane region" description="Helical" evidence="1">
    <location>
        <begin position="123"/>
        <end position="143"/>
    </location>
</feature>